<comment type="caution">
    <text evidence="3">The sequence shown here is derived from an EMBL/GenBank/DDBJ whole genome shotgun (WGS) entry which is preliminary data.</text>
</comment>
<feature type="coiled-coil region" evidence="1">
    <location>
        <begin position="435"/>
        <end position="462"/>
    </location>
</feature>
<name>A0A815VA89_9BILA</name>
<evidence type="ECO:0000313" key="4">
    <source>
        <dbReference type="Proteomes" id="UP000663845"/>
    </source>
</evidence>
<dbReference type="EMBL" id="CAJNOG010003226">
    <property type="protein sequence ID" value="CAF1527855.1"/>
    <property type="molecule type" value="Genomic_DNA"/>
</dbReference>
<dbReference type="Proteomes" id="UP000663845">
    <property type="component" value="Unassembled WGS sequence"/>
</dbReference>
<reference evidence="3" key="1">
    <citation type="submission" date="2021-02" db="EMBL/GenBank/DDBJ databases">
        <authorList>
            <person name="Nowell W R."/>
        </authorList>
    </citation>
    <scope>NUCLEOTIDE SEQUENCE</scope>
</reference>
<feature type="compositionally biased region" description="Basic residues" evidence="2">
    <location>
        <begin position="1"/>
        <end position="10"/>
    </location>
</feature>
<proteinExistence type="predicted"/>
<keyword evidence="1" id="KW-0175">Coiled coil</keyword>
<protein>
    <submittedName>
        <fullName evidence="3">Uncharacterized protein</fullName>
    </submittedName>
</protein>
<gene>
    <name evidence="3" type="ORF">JYZ213_LOCUS44957</name>
</gene>
<sequence length="587" mass="67393">MATVMRKKQRASTTTKKVAVDPRKQLINNEDFKMNSSNKCEKRSSPSDDDDLTVEAVEMDGDQQAKAHEKKKTKSSKSVDMNITSTPIVQSASLVNNNNENERLGQMKISDQAISFAIENNLQPIKIECNPPLKDREHAKKFVMNFLKLINNDYRSEYTGNAQPLGFHHWWIGAGGKNFYGVTNNADLYIFLCDRKHYPTQIEEVKLKPEPPKRLPPQNTLVIKFVPNEIETNEIKSELTGLYKSIFTVENMMGTMRSNNRNIRIELYRKEEYVQILNDGKIAIQGELFKIEEYLAPPKILICSKCQIPGHTRKVCKMSIDICRRCGEEKINGDKHDECLIKCHHCGGNHNATDFKCPIIIKFRQELLFRLKTDKNKLPPNIKLFIPVDCRLNGDRNRFLITNNETKSITSTQSEPPLRNPWVSNTTASNDQTNMNGIDDSINKLSNDLNEMKKKFEIEREKIRKSFDDQIKSIKQGLVIIQQQVQAQNQCFSLMSTMIKDNTSAINQITSSLITLGEAIKTKQSDESDLNKIEMSQMMINSTCSHMKNLNNAYVKYEHELQLLMNKQSMIFDSTIEKLLQNQIQNE</sequence>
<evidence type="ECO:0000256" key="2">
    <source>
        <dbReference type="SAM" id="MobiDB-lite"/>
    </source>
</evidence>
<feature type="region of interest" description="Disordered" evidence="2">
    <location>
        <begin position="1"/>
        <end position="52"/>
    </location>
</feature>
<organism evidence="3 4">
    <name type="scientific">Adineta steineri</name>
    <dbReference type="NCBI Taxonomy" id="433720"/>
    <lineage>
        <taxon>Eukaryota</taxon>
        <taxon>Metazoa</taxon>
        <taxon>Spiralia</taxon>
        <taxon>Gnathifera</taxon>
        <taxon>Rotifera</taxon>
        <taxon>Eurotatoria</taxon>
        <taxon>Bdelloidea</taxon>
        <taxon>Adinetida</taxon>
        <taxon>Adinetidae</taxon>
        <taxon>Adineta</taxon>
    </lineage>
</organism>
<evidence type="ECO:0000313" key="3">
    <source>
        <dbReference type="EMBL" id="CAF1527855.1"/>
    </source>
</evidence>
<accession>A0A815VA89</accession>
<evidence type="ECO:0000256" key="1">
    <source>
        <dbReference type="SAM" id="Coils"/>
    </source>
</evidence>
<dbReference type="AlphaFoldDB" id="A0A815VA89"/>